<proteinExistence type="predicted"/>
<gene>
    <name evidence="1" type="ORF">SBOR_0470</name>
</gene>
<comment type="caution">
    <text evidence="1">The sequence shown here is derived from an EMBL/GenBank/DDBJ whole genome shotgun (WGS) entry which is preliminary data.</text>
</comment>
<dbReference type="AlphaFoldDB" id="W9CWX4"/>
<dbReference type="EMBL" id="AYSA01000023">
    <property type="protein sequence ID" value="ESZ99149.1"/>
    <property type="molecule type" value="Genomic_DNA"/>
</dbReference>
<evidence type="ECO:0000313" key="2">
    <source>
        <dbReference type="Proteomes" id="UP000019487"/>
    </source>
</evidence>
<dbReference type="HOGENOM" id="CLU_2513932_0_0_1"/>
<sequence>MKEELKEFEKKVSHSQIEIDRVDRLEDQVKTIAARPEVTTERSSTSSDFQINDLVQSNRMMLLRLSALEETNERLVRKIVELERK</sequence>
<evidence type="ECO:0000313" key="1">
    <source>
        <dbReference type="EMBL" id="ESZ99149.1"/>
    </source>
</evidence>
<accession>W9CWX4</accession>
<protein>
    <submittedName>
        <fullName evidence="1">Uncharacterized protein</fullName>
    </submittedName>
</protein>
<keyword evidence="2" id="KW-1185">Reference proteome</keyword>
<reference evidence="1 2" key="1">
    <citation type="journal article" date="2014" name="Genome Announc.">
        <title>Draft genome sequence of Sclerotinia borealis, a psychrophilic plant pathogenic fungus.</title>
        <authorList>
            <person name="Mardanov A.V."/>
            <person name="Beletsky A.V."/>
            <person name="Kadnikov V.V."/>
            <person name="Ignatov A.N."/>
            <person name="Ravin N.V."/>
        </authorList>
    </citation>
    <scope>NUCLEOTIDE SEQUENCE [LARGE SCALE GENOMIC DNA]</scope>
    <source>
        <strain evidence="2">F-4157</strain>
    </source>
</reference>
<dbReference type="OrthoDB" id="3564930at2759"/>
<organism evidence="1 2">
    <name type="scientific">Sclerotinia borealis (strain F-4128)</name>
    <dbReference type="NCBI Taxonomy" id="1432307"/>
    <lineage>
        <taxon>Eukaryota</taxon>
        <taxon>Fungi</taxon>
        <taxon>Dikarya</taxon>
        <taxon>Ascomycota</taxon>
        <taxon>Pezizomycotina</taxon>
        <taxon>Leotiomycetes</taxon>
        <taxon>Helotiales</taxon>
        <taxon>Sclerotiniaceae</taxon>
        <taxon>Sclerotinia</taxon>
    </lineage>
</organism>
<name>W9CWX4_SCLBF</name>
<dbReference type="Proteomes" id="UP000019487">
    <property type="component" value="Unassembled WGS sequence"/>
</dbReference>